<dbReference type="Proteomes" id="UP000322025">
    <property type="component" value="Unassembled WGS sequence"/>
</dbReference>
<name>A0A5M9HU84_9FIRM</name>
<reference evidence="2" key="1">
    <citation type="submission" date="2019-07" db="EMBL/GenBank/DDBJ databases">
        <authorList>
            <person name="Wongkuna S."/>
            <person name="Scaria J."/>
        </authorList>
    </citation>
    <scope>NUCLEOTIDE SEQUENCE [LARGE SCALE GENOMIC DNA]</scope>
    <source>
        <strain evidence="2">SW178</strain>
    </source>
</reference>
<protein>
    <submittedName>
        <fullName evidence="2">GNAT family N-acetyltransferase</fullName>
    </submittedName>
</protein>
<evidence type="ECO:0000313" key="2">
    <source>
        <dbReference type="EMBL" id="KAA8500177.1"/>
    </source>
</evidence>
<dbReference type="SUPFAM" id="SSF55729">
    <property type="entry name" value="Acyl-CoA N-acyltransferases (Nat)"/>
    <property type="match status" value="1"/>
</dbReference>
<feature type="domain" description="N-acetyltransferase" evidence="1">
    <location>
        <begin position="2"/>
        <end position="149"/>
    </location>
</feature>
<dbReference type="OrthoDB" id="9813917at2"/>
<accession>A0A5M9HU84</accession>
<dbReference type="GO" id="GO:0016747">
    <property type="term" value="F:acyltransferase activity, transferring groups other than amino-acyl groups"/>
    <property type="evidence" value="ECO:0007669"/>
    <property type="project" value="InterPro"/>
</dbReference>
<dbReference type="PROSITE" id="PS51186">
    <property type="entry name" value="GNAT"/>
    <property type="match status" value="1"/>
</dbReference>
<evidence type="ECO:0000313" key="3">
    <source>
        <dbReference type="Proteomes" id="UP000322025"/>
    </source>
</evidence>
<dbReference type="FunFam" id="3.40.630.30:FF:000165">
    <property type="entry name" value="IAA acetyltransferase"/>
    <property type="match status" value="1"/>
</dbReference>
<proteinExistence type="predicted"/>
<dbReference type="EMBL" id="VMSO01000040">
    <property type="protein sequence ID" value="KAA8500177.1"/>
    <property type="molecule type" value="Genomic_DNA"/>
</dbReference>
<gene>
    <name evidence="2" type="ORF">FNY66_14970</name>
</gene>
<dbReference type="AlphaFoldDB" id="A0A5M9HU84"/>
<evidence type="ECO:0000259" key="1">
    <source>
        <dbReference type="PROSITE" id="PS51186"/>
    </source>
</evidence>
<dbReference type="CDD" id="cd04301">
    <property type="entry name" value="NAT_SF"/>
    <property type="match status" value="1"/>
</dbReference>
<dbReference type="InterPro" id="IPR016181">
    <property type="entry name" value="Acyl_CoA_acyltransferase"/>
</dbReference>
<keyword evidence="2" id="KW-0808">Transferase</keyword>
<dbReference type="Pfam" id="PF13508">
    <property type="entry name" value="Acetyltransf_7"/>
    <property type="match status" value="1"/>
</dbReference>
<keyword evidence="3" id="KW-1185">Reference proteome</keyword>
<sequence length="156" mass="18171">MKEIREIKENKKQYLDLLLLADEQEDMIDRYLERGTMYVLDDDGVKAECVVTDEGDGILEIKNIAVAPDSQRCGYGRRMIQFLEEAYSGRFDILQVGTGDSPLTIPFYESCGFRRSHVVKGFFTEYYDHPIYEDGRQLTDMIYLRMNLTTENDPEK</sequence>
<dbReference type="Gene3D" id="3.40.630.30">
    <property type="match status" value="1"/>
</dbReference>
<organism evidence="2 3">
    <name type="scientific">Mediterraneibacter catenae</name>
    <dbReference type="NCBI Taxonomy" id="2594882"/>
    <lineage>
        <taxon>Bacteria</taxon>
        <taxon>Bacillati</taxon>
        <taxon>Bacillota</taxon>
        <taxon>Clostridia</taxon>
        <taxon>Lachnospirales</taxon>
        <taxon>Lachnospiraceae</taxon>
        <taxon>Mediterraneibacter</taxon>
    </lineage>
</organism>
<comment type="caution">
    <text evidence="2">The sequence shown here is derived from an EMBL/GenBank/DDBJ whole genome shotgun (WGS) entry which is preliminary data.</text>
</comment>
<dbReference type="InterPro" id="IPR000182">
    <property type="entry name" value="GNAT_dom"/>
</dbReference>